<dbReference type="AlphaFoldDB" id="A0A1G2DD56"/>
<evidence type="ECO:0000256" key="1">
    <source>
        <dbReference type="ARBA" id="ARBA00001962"/>
    </source>
</evidence>
<keyword evidence="4" id="KW-0560">Oxidoreductase</keyword>
<keyword evidence="3" id="KW-0479">Metal-binding</keyword>
<evidence type="ECO:0000259" key="7">
    <source>
        <dbReference type="PROSITE" id="PS51296"/>
    </source>
</evidence>
<dbReference type="PROSITE" id="PS51296">
    <property type="entry name" value="RIESKE"/>
    <property type="match status" value="1"/>
</dbReference>
<comment type="cofactor">
    <cofactor evidence="1">
        <name>Fe cation</name>
        <dbReference type="ChEBI" id="CHEBI:24875"/>
    </cofactor>
</comment>
<dbReference type="Proteomes" id="UP000178636">
    <property type="component" value="Unassembled WGS sequence"/>
</dbReference>
<keyword evidence="6" id="KW-0411">Iron-sulfur</keyword>
<dbReference type="GO" id="GO:0051537">
    <property type="term" value="F:2 iron, 2 sulfur cluster binding"/>
    <property type="evidence" value="ECO:0007669"/>
    <property type="project" value="UniProtKB-KW"/>
</dbReference>
<evidence type="ECO:0000313" key="9">
    <source>
        <dbReference type="Proteomes" id="UP000178636"/>
    </source>
</evidence>
<dbReference type="PANTHER" id="PTHR43756:SF5">
    <property type="entry name" value="CHOLINE MONOOXYGENASE, CHLOROPLASTIC"/>
    <property type="match status" value="1"/>
</dbReference>
<evidence type="ECO:0000256" key="5">
    <source>
        <dbReference type="ARBA" id="ARBA00023004"/>
    </source>
</evidence>
<dbReference type="GO" id="GO:0005506">
    <property type="term" value="F:iron ion binding"/>
    <property type="evidence" value="ECO:0007669"/>
    <property type="project" value="InterPro"/>
</dbReference>
<gene>
    <name evidence="8" type="ORF">A3C93_00520</name>
</gene>
<accession>A0A1G2DD56</accession>
<evidence type="ECO:0000256" key="4">
    <source>
        <dbReference type="ARBA" id="ARBA00023002"/>
    </source>
</evidence>
<proteinExistence type="predicted"/>
<dbReference type="InterPro" id="IPR015879">
    <property type="entry name" value="Ring_hydroxy_dOase_asu_C_dom"/>
</dbReference>
<protein>
    <recommendedName>
        <fullName evidence="7">Rieske domain-containing protein</fullName>
    </recommendedName>
</protein>
<evidence type="ECO:0000256" key="6">
    <source>
        <dbReference type="ARBA" id="ARBA00023014"/>
    </source>
</evidence>
<evidence type="ECO:0000256" key="2">
    <source>
        <dbReference type="ARBA" id="ARBA00022714"/>
    </source>
</evidence>
<evidence type="ECO:0000256" key="3">
    <source>
        <dbReference type="ARBA" id="ARBA00022723"/>
    </source>
</evidence>
<dbReference type="Gene3D" id="3.90.380.10">
    <property type="entry name" value="Naphthalene 1,2-dioxygenase Alpha Subunit, Chain A, domain 1"/>
    <property type="match status" value="1"/>
</dbReference>
<feature type="domain" description="Rieske" evidence="7">
    <location>
        <begin position="65"/>
        <end position="169"/>
    </location>
</feature>
<dbReference type="Pfam" id="PF00848">
    <property type="entry name" value="Ring_hydroxyl_A"/>
    <property type="match status" value="1"/>
</dbReference>
<dbReference type="SUPFAM" id="SSF50022">
    <property type="entry name" value="ISP domain"/>
    <property type="match status" value="1"/>
</dbReference>
<dbReference type="STRING" id="1798664.A3C93_00520"/>
<dbReference type="InterPro" id="IPR017941">
    <property type="entry name" value="Rieske_2Fe-2S"/>
</dbReference>
<name>A0A1G2DD56_9BACT</name>
<evidence type="ECO:0000313" key="8">
    <source>
        <dbReference type="EMBL" id="OGZ10881.1"/>
    </source>
</evidence>
<dbReference type="SUPFAM" id="SSF55961">
    <property type="entry name" value="Bet v1-like"/>
    <property type="match status" value="1"/>
</dbReference>
<keyword evidence="2" id="KW-0001">2Fe-2S</keyword>
<comment type="caution">
    <text evidence="8">The sequence shown here is derived from an EMBL/GenBank/DDBJ whole genome shotgun (WGS) entry which is preliminary data.</text>
</comment>
<dbReference type="EMBL" id="MHLO01000044">
    <property type="protein sequence ID" value="OGZ10881.1"/>
    <property type="molecule type" value="Genomic_DNA"/>
</dbReference>
<reference evidence="8 9" key="1">
    <citation type="journal article" date="2016" name="Nat. Commun.">
        <title>Thousands of microbial genomes shed light on interconnected biogeochemical processes in an aquifer system.</title>
        <authorList>
            <person name="Anantharaman K."/>
            <person name="Brown C.T."/>
            <person name="Hug L.A."/>
            <person name="Sharon I."/>
            <person name="Castelle C.J."/>
            <person name="Probst A.J."/>
            <person name="Thomas B.C."/>
            <person name="Singh A."/>
            <person name="Wilkins M.J."/>
            <person name="Karaoz U."/>
            <person name="Brodie E.L."/>
            <person name="Williams K.H."/>
            <person name="Hubbard S.S."/>
            <person name="Banfield J.F."/>
        </authorList>
    </citation>
    <scope>NUCLEOTIDE SEQUENCE [LARGE SCALE GENOMIC DNA]</scope>
</reference>
<organism evidence="8 9">
    <name type="scientific">Candidatus Lloydbacteria bacterium RIFCSPHIGHO2_02_FULL_54_17</name>
    <dbReference type="NCBI Taxonomy" id="1798664"/>
    <lineage>
        <taxon>Bacteria</taxon>
        <taxon>Candidatus Lloydiibacteriota</taxon>
    </lineage>
</organism>
<dbReference type="GO" id="GO:0016491">
    <property type="term" value="F:oxidoreductase activity"/>
    <property type="evidence" value="ECO:0007669"/>
    <property type="project" value="UniProtKB-KW"/>
</dbReference>
<dbReference type="PANTHER" id="PTHR43756">
    <property type="entry name" value="CHOLINE MONOOXYGENASE, CHLOROPLASTIC"/>
    <property type="match status" value="1"/>
</dbReference>
<dbReference type="Gene3D" id="2.102.10.10">
    <property type="entry name" value="Rieske [2Fe-2S] iron-sulphur domain"/>
    <property type="match status" value="1"/>
</dbReference>
<dbReference type="InterPro" id="IPR036922">
    <property type="entry name" value="Rieske_2Fe-2S_sf"/>
</dbReference>
<dbReference type="InterPro" id="IPR001663">
    <property type="entry name" value="Rng_hydr_dOase-A"/>
</dbReference>
<keyword evidence="5" id="KW-0408">Iron</keyword>
<dbReference type="Pfam" id="PF00355">
    <property type="entry name" value="Rieske"/>
    <property type="match status" value="1"/>
</dbReference>
<sequence>MKDEQGSFSCGVESVKNNGFLKKDFFVDPDIRKAEGLPPRAFTDPAFLELELEKVFRRSWLPVSPDAYAEFLEVPGAQVPFSMLGNPLFLQCDSEKKPHVYPNVCTHASYPLVRKSGVVERIVCGQHGRVFTLEGAVRDPKFAVSKKFPRKCDNLADLPLEAWAQFFFVAQNDPAASFDEVFSLMRDSVARLSVGGMRRVIQTAEIREVEGNWKQHAWNYLDSMHIPLIHRSPDGLVDALYFSSYRTECYPHSVLQWAYAANPKIGFLPEDLPARFRDPDDPERRVLALWWFVFPNMAFSFYPWGLSVNLYMPVIGRPDKTEFHWHHYVADERFYRLREELWHMEKVDREDTEAIEATSKGLRSMFATRGLFSPGREAGAHWFHRLIYASLFEQQ</sequence>